<dbReference type="Proteomes" id="UP000095287">
    <property type="component" value="Unplaced"/>
</dbReference>
<dbReference type="AlphaFoldDB" id="A0A1I7ZN83"/>
<dbReference type="SUPFAM" id="SSF54236">
    <property type="entry name" value="Ubiquitin-like"/>
    <property type="match status" value="1"/>
</dbReference>
<reference evidence="8" key="1">
    <citation type="submission" date="2016-11" db="UniProtKB">
        <authorList>
            <consortium name="WormBaseParasite"/>
        </authorList>
    </citation>
    <scope>IDENTIFICATION</scope>
</reference>
<proteinExistence type="inferred from homology"/>
<comment type="subcellular location">
    <subcellularLocation>
        <location evidence="1">Membrane</location>
    </subcellularLocation>
</comment>
<keyword evidence="4 5" id="KW-0449">Lipoprotein</keyword>
<protein>
    <submittedName>
        <fullName evidence="8">Autophagy-related protein</fullName>
    </submittedName>
</protein>
<feature type="lipid moiety-binding region" description="Phosphatidylserine amidated glycine; alternate" evidence="5">
    <location>
        <position position="128"/>
    </location>
</feature>
<evidence type="ECO:0000256" key="3">
    <source>
        <dbReference type="ARBA" id="ARBA00023136"/>
    </source>
</evidence>
<organism evidence="7 8">
    <name type="scientific">Steinernema glaseri</name>
    <dbReference type="NCBI Taxonomy" id="37863"/>
    <lineage>
        <taxon>Eukaryota</taxon>
        <taxon>Metazoa</taxon>
        <taxon>Ecdysozoa</taxon>
        <taxon>Nematoda</taxon>
        <taxon>Chromadorea</taxon>
        <taxon>Rhabditida</taxon>
        <taxon>Tylenchina</taxon>
        <taxon>Panagrolaimomorpha</taxon>
        <taxon>Strongyloidoidea</taxon>
        <taxon>Steinernematidae</taxon>
        <taxon>Steinernema</taxon>
    </lineage>
</organism>
<dbReference type="GO" id="GO:0016020">
    <property type="term" value="C:membrane"/>
    <property type="evidence" value="ECO:0007669"/>
    <property type="project" value="UniProtKB-SubCell"/>
</dbReference>
<sequence length="128" mass="14522">MLKSVLNGGPSDTRPFKKRFDFEERKALSDKHKKSHPDHVVVICERGSGSTLHPIAKNRFSVDSSSKFGSFVATVRDMLALQEDESIFMYVADVVIPPYMTTMGELYGKYADDDGFLYVRYQEENVFG</sequence>
<dbReference type="Pfam" id="PF02991">
    <property type="entry name" value="ATG8"/>
    <property type="match status" value="1"/>
</dbReference>
<comment type="similarity">
    <text evidence="2 6">Belongs to the ATG8 family.</text>
</comment>
<keyword evidence="6" id="KW-0072">Autophagy</keyword>
<evidence type="ECO:0000256" key="4">
    <source>
        <dbReference type="ARBA" id="ARBA00023288"/>
    </source>
</evidence>
<evidence type="ECO:0000256" key="2">
    <source>
        <dbReference type="ARBA" id="ARBA00007293"/>
    </source>
</evidence>
<evidence type="ECO:0000256" key="5">
    <source>
        <dbReference type="PIRSR" id="PIRSR604241-50"/>
    </source>
</evidence>
<dbReference type="WBParaSite" id="L893_g28113.t1">
    <property type="protein sequence ID" value="L893_g28113.t1"/>
    <property type="gene ID" value="L893_g28113"/>
</dbReference>
<evidence type="ECO:0000313" key="7">
    <source>
        <dbReference type="Proteomes" id="UP000095287"/>
    </source>
</evidence>
<accession>A0A1I7ZN83</accession>
<dbReference type="InterPro" id="IPR029071">
    <property type="entry name" value="Ubiquitin-like_domsf"/>
</dbReference>
<keyword evidence="7" id="KW-1185">Reference proteome</keyword>
<evidence type="ECO:0000256" key="6">
    <source>
        <dbReference type="RuleBase" id="RU004384"/>
    </source>
</evidence>
<dbReference type="Gene3D" id="3.10.20.90">
    <property type="entry name" value="Phosphatidylinositol 3-kinase Catalytic Subunit, Chain A, domain 1"/>
    <property type="match status" value="1"/>
</dbReference>
<evidence type="ECO:0000313" key="8">
    <source>
        <dbReference type="WBParaSite" id="L893_g28113.t1"/>
    </source>
</evidence>
<dbReference type="GO" id="GO:0006914">
    <property type="term" value="P:autophagy"/>
    <property type="evidence" value="ECO:0007669"/>
    <property type="project" value="UniProtKB-KW"/>
</dbReference>
<keyword evidence="3" id="KW-0472">Membrane</keyword>
<evidence type="ECO:0000256" key="1">
    <source>
        <dbReference type="ARBA" id="ARBA00004370"/>
    </source>
</evidence>
<dbReference type="PANTHER" id="PTHR10969">
    <property type="entry name" value="MICROTUBULE-ASSOCIATED PROTEINS 1A/1B LIGHT CHAIN 3-RELATED"/>
    <property type="match status" value="1"/>
</dbReference>
<name>A0A1I7ZN83_9BILA</name>
<dbReference type="InterPro" id="IPR004241">
    <property type="entry name" value="Atg8-like"/>
</dbReference>